<reference evidence="1 2" key="1">
    <citation type="submission" date="2019-06" db="EMBL/GenBank/DDBJ databases">
        <title>Flavobacteriaceae Paucihalobacterium erythroidium CWB-1, complete genome.</title>
        <authorList>
            <person name="Wu S."/>
        </authorList>
    </citation>
    <scope>NUCLEOTIDE SEQUENCE [LARGE SCALE GENOMIC DNA]</scope>
    <source>
        <strain evidence="1 2">CWB-1</strain>
    </source>
</reference>
<dbReference type="OrthoDB" id="9802489at2"/>
<keyword evidence="2" id="KW-1185">Reference proteome</keyword>
<name>A0A506PGM3_9FLAO</name>
<evidence type="ECO:0000313" key="1">
    <source>
        <dbReference type="EMBL" id="TPV33001.1"/>
    </source>
</evidence>
<organism evidence="1 2">
    <name type="scientific">Paucihalobacter ruber</name>
    <dbReference type="NCBI Taxonomy" id="2567861"/>
    <lineage>
        <taxon>Bacteria</taxon>
        <taxon>Pseudomonadati</taxon>
        <taxon>Bacteroidota</taxon>
        <taxon>Flavobacteriia</taxon>
        <taxon>Flavobacteriales</taxon>
        <taxon>Flavobacteriaceae</taxon>
        <taxon>Paucihalobacter</taxon>
    </lineage>
</organism>
<dbReference type="InterPro" id="IPR014710">
    <property type="entry name" value="RmlC-like_jellyroll"/>
</dbReference>
<gene>
    <name evidence="1" type="ORF">FJ651_11635</name>
</gene>
<dbReference type="Proteomes" id="UP000317332">
    <property type="component" value="Unassembled WGS sequence"/>
</dbReference>
<dbReference type="SUPFAM" id="SSF51182">
    <property type="entry name" value="RmlC-like cupins"/>
    <property type="match status" value="1"/>
</dbReference>
<dbReference type="AlphaFoldDB" id="A0A506PGM3"/>
<comment type="caution">
    <text evidence="1">The sequence shown here is derived from an EMBL/GenBank/DDBJ whole genome shotgun (WGS) entry which is preliminary data.</text>
</comment>
<accession>A0A506PGM3</accession>
<dbReference type="InterPro" id="IPR011051">
    <property type="entry name" value="RmlC_Cupin_sf"/>
</dbReference>
<evidence type="ECO:0008006" key="3">
    <source>
        <dbReference type="Google" id="ProtNLM"/>
    </source>
</evidence>
<sequence length="94" mass="10432">MNLKDLHTQDKAVQTNLLLQAEQGKVVSLQIAAKEQLKEHVSEVPAILICVLGKAVYKQESLEVTLLAGDYVLIPKNIKHEVKAITDSNFILIK</sequence>
<evidence type="ECO:0000313" key="2">
    <source>
        <dbReference type="Proteomes" id="UP000317332"/>
    </source>
</evidence>
<protein>
    <recommendedName>
        <fullName evidence="3">Cupin domain-containing protein</fullName>
    </recommendedName>
</protein>
<dbReference type="Gene3D" id="2.60.120.10">
    <property type="entry name" value="Jelly Rolls"/>
    <property type="match status" value="1"/>
</dbReference>
<dbReference type="EMBL" id="VHIQ01000005">
    <property type="protein sequence ID" value="TPV33001.1"/>
    <property type="molecule type" value="Genomic_DNA"/>
</dbReference>
<dbReference type="PANTHER" id="PTHR37694:SF1">
    <property type="entry name" value="SLR8022 PROTEIN"/>
    <property type="match status" value="1"/>
</dbReference>
<dbReference type="PANTHER" id="PTHR37694">
    <property type="entry name" value="SLR8022 PROTEIN"/>
    <property type="match status" value="1"/>
</dbReference>
<proteinExistence type="predicted"/>